<feature type="region of interest" description="Disordered" evidence="1">
    <location>
        <begin position="44"/>
        <end position="71"/>
    </location>
</feature>
<feature type="non-terminal residue" evidence="2">
    <location>
        <position position="71"/>
    </location>
</feature>
<name>A0ABR2Z5N8_9AGAR</name>
<proteinExistence type="predicted"/>
<gene>
    <name evidence="2" type="ORF">AAF712_016886</name>
</gene>
<comment type="caution">
    <text evidence="2">The sequence shown here is derived from an EMBL/GenBank/DDBJ whole genome shotgun (WGS) entry which is preliminary data.</text>
</comment>
<dbReference type="Proteomes" id="UP001437256">
    <property type="component" value="Unassembled WGS sequence"/>
</dbReference>
<evidence type="ECO:0000313" key="2">
    <source>
        <dbReference type="EMBL" id="KAL0056510.1"/>
    </source>
</evidence>
<protein>
    <submittedName>
        <fullName evidence="2">Uncharacterized protein</fullName>
    </submittedName>
</protein>
<keyword evidence="3" id="KW-1185">Reference proteome</keyword>
<sequence length="71" mass="7743">MTASSSSTDIKCGRCSYRGPRDAYPRLPANKGFSTVYANCKEKKRNADAARNAGKSGKEAKKRKTLGKDRS</sequence>
<evidence type="ECO:0000256" key="1">
    <source>
        <dbReference type="SAM" id="MobiDB-lite"/>
    </source>
</evidence>
<organism evidence="2 3">
    <name type="scientific">Marasmius tenuissimus</name>
    <dbReference type="NCBI Taxonomy" id="585030"/>
    <lineage>
        <taxon>Eukaryota</taxon>
        <taxon>Fungi</taxon>
        <taxon>Dikarya</taxon>
        <taxon>Basidiomycota</taxon>
        <taxon>Agaricomycotina</taxon>
        <taxon>Agaricomycetes</taxon>
        <taxon>Agaricomycetidae</taxon>
        <taxon>Agaricales</taxon>
        <taxon>Marasmiineae</taxon>
        <taxon>Marasmiaceae</taxon>
        <taxon>Marasmius</taxon>
    </lineage>
</organism>
<reference evidence="2 3" key="1">
    <citation type="submission" date="2024-05" db="EMBL/GenBank/DDBJ databases">
        <title>A draft genome resource for the thread blight pathogen Marasmius tenuissimus strain MS-2.</title>
        <authorList>
            <person name="Yulfo-Soto G.E."/>
            <person name="Baruah I.K."/>
            <person name="Amoako-Attah I."/>
            <person name="Bukari Y."/>
            <person name="Meinhardt L.W."/>
            <person name="Bailey B.A."/>
            <person name="Cohen S.P."/>
        </authorList>
    </citation>
    <scope>NUCLEOTIDE SEQUENCE [LARGE SCALE GENOMIC DNA]</scope>
    <source>
        <strain evidence="2 3">MS-2</strain>
    </source>
</reference>
<accession>A0ABR2Z5N8</accession>
<dbReference type="EMBL" id="JBBXMP010001644">
    <property type="protein sequence ID" value="KAL0056510.1"/>
    <property type="molecule type" value="Genomic_DNA"/>
</dbReference>
<evidence type="ECO:0000313" key="3">
    <source>
        <dbReference type="Proteomes" id="UP001437256"/>
    </source>
</evidence>